<gene>
    <name evidence="2" type="ORF">PR001_g15758</name>
</gene>
<accession>A0A6A3KZ33</accession>
<evidence type="ECO:0000256" key="1">
    <source>
        <dbReference type="SAM" id="MobiDB-lite"/>
    </source>
</evidence>
<evidence type="ECO:0000313" key="3">
    <source>
        <dbReference type="Proteomes" id="UP000429607"/>
    </source>
</evidence>
<dbReference type="EMBL" id="QXFV01001205">
    <property type="protein sequence ID" value="KAE9012040.1"/>
    <property type="molecule type" value="Genomic_DNA"/>
</dbReference>
<evidence type="ECO:0000313" key="2">
    <source>
        <dbReference type="EMBL" id="KAE9012040.1"/>
    </source>
</evidence>
<organism evidence="2 3">
    <name type="scientific">Phytophthora rubi</name>
    <dbReference type="NCBI Taxonomy" id="129364"/>
    <lineage>
        <taxon>Eukaryota</taxon>
        <taxon>Sar</taxon>
        <taxon>Stramenopiles</taxon>
        <taxon>Oomycota</taxon>
        <taxon>Peronosporomycetes</taxon>
        <taxon>Peronosporales</taxon>
        <taxon>Peronosporaceae</taxon>
        <taxon>Phytophthora</taxon>
    </lineage>
</organism>
<feature type="compositionally biased region" description="Acidic residues" evidence="1">
    <location>
        <begin position="182"/>
        <end position="196"/>
    </location>
</feature>
<protein>
    <submittedName>
        <fullName evidence="2">Uncharacterized protein</fullName>
    </submittedName>
</protein>
<comment type="caution">
    <text evidence="2">The sequence shown here is derived from an EMBL/GenBank/DDBJ whole genome shotgun (WGS) entry which is preliminary data.</text>
</comment>
<feature type="compositionally biased region" description="Basic and acidic residues" evidence="1">
    <location>
        <begin position="141"/>
        <end position="150"/>
    </location>
</feature>
<feature type="compositionally biased region" description="Low complexity" evidence="1">
    <location>
        <begin position="151"/>
        <end position="163"/>
    </location>
</feature>
<dbReference type="Proteomes" id="UP000429607">
    <property type="component" value="Unassembled WGS sequence"/>
</dbReference>
<name>A0A6A3KZ33_9STRA</name>
<feature type="non-terminal residue" evidence="2">
    <location>
        <position position="222"/>
    </location>
</feature>
<proteinExistence type="predicted"/>
<reference evidence="2 3" key="1">
    <citation type="submission" date="2018-09" db="EMBL/GenBank/DDBJ databases">
        <title>Genomic investigation of the strawberry pathogen Phytophthora fragariae indicates pathogenicity is determined by transcriptional variation in three key races.</title>
        <authorList>
            <person name="Adams T.M."/>
            <person name="Armitage A.D."/>
            <person name="Sobczyk M.K."/>
            <person name="Bates H.J."/>
            <person name="Dunwell J.M."/>
            <person name="Nellist C.F."/>
            <person name="Harrison R.J."/>
        </authorList>
    </citation>
    <scope>NUCLEOTIDE SEQUENCE [LARGE SCALE GENOMIC DNA]</scope>
    <source>
        <strain evidence="2 3">SCRP249</strain>
    </source>
</reference>
<feature type="region of interest" description="Disordered" evidence="1">
    <location>
        <begin position="141"/>
        <end position="222"/>
    </location>
</feature>
<dbReference type="AlphaFoldDB" id="A0A6A3KZ33"/>
<sequence length="222" mass="23360">MLAVSDARRRRVLMMWARGGKRQAAKRTTAEMEIAESKGCVPVTETAEAKAETVVQESAEAKESAGKKKKAAKEVAEVADVAATKEVTARDMMGPPAKKAAAKSAATALVSLRAASSAVPSPDAAVGEVVADMVTSVEISEHLTTPDRAPRPAAATVPTTGTAKQRRAPQSSSRKRRRSVLQDDEDDEIEPSDDETRDGPSATFTVPACIVDSDPNMMNDGA</sequence>